<dbReference type="AlphaFoldDB" id="A0A1X0A549"/>
<gene>
    <name evidence="1" type="ORF">BST13_33195</name>
</gene>
<dbReference type="STRING" id="1927124.BST13_33195"/>
<dbReference type="Proteomes" id="UP000192448">
    <property type="component" value="Unassembled WGS sequence"/>
</dbReference>
<organism evidence="1 2">
    <name type="scientific">Mycobacterium aquaticum</name>
    <dbReference type="NCBI Taxonomy" id="1927124"/>
    <lineage>
        <taxon>Bacteria</taxon>
        <taxon>Bacillati</taxon>
        <taxon>Actinomycetota</taxon>
        <taxon>Actinomycetes</taxon>
        <taxon>Mycobacteriales</taxon>
        <taxon>Mycobacteriaceae</taxon>
        <taxon>Mycobacterium</taxon>
    </lineage>
</organism>
<sequence length="60" mass="6728">MRATEGVLALRAPVHSIRPDVDDDALSWFIIDIGGAEALFDLEFEEIEDLIGTWPIVYQP</sequence>
<name>A0A1X0A549_9MYCO</name>
<accession>A0A1X0A549</accession>
<protein>
    <submittedName>
        <fullName evidence="1">Uncharacterized protein</fullName>
    </submittedName>
</protein>
<comment type="caution">
    <text evidence="1">The sequence shown here is derived from an EMBL/GenBank/DDBJ whole genome shotgun (WGS) entry which is preliminary data.</text>
</comment>
<reference evidence="1 2" key="1">
    <citation type="submission" date="2017-02" db="EMBL/GenBank/DDBJ databases">
        <title>The new phylogeny of genus Mycobacterium.</title>
        <authorList>
            <person name="Tortoli E."/>
            <person name="Trovato A."/>
            <person name="Cirillo D.M."/>
        </authorList>
    </citation>
    <scope>NUCLEOTIDE SEQUENCE [LARGE SCALE GENOMIC DNA]</scope>
    <source>
        <strain evidence="1 2">RW6</strain>
    </source>
</reference>
<evidence type="ECO:0000313" key="1">
    <source>
        <dbReference type="EMBL" id="ORA25180.1"/>
    </source>
</evidence>
<evidence type="ECO:0000313" key="2">
    <source>
        <dbReference type="Proteomes" id="UP000192448"/>
    </source>
</evidence>
<proteinExistence type="predicted"/>
<dbReference type="EMBL" id="MVHF01000054">
    <property type="protein sequence ID" value="ORA25180.1"/>
    <property type="molecule type" value="Genomic_DNA"/>
</dbReference>
<keyword evidence="2" id="KW-1185">Reference proteome</keyword>